<protein>
    <submittedName>
        <fullName evidence="1">Uncharacterized protein</fullName>
    </submittedName>
</protein>
<dbReference type="Proteomes" id="UP001465976">
    <property type="component" value="Unassembled WGS sequence"/>
</dbReference>
<comment type="caution">
    <text evidence="1">The sequence shown here is derived from an EMBL/GenBank/DDBJ whole genome shotgun (WGS) entry which is preliminary data.</text>
</comment>
<proteinExistence type="predicted"/>
<sequence>RNSYLPGDSVHDPVAVLTRVVKELSQKYPDDIGAIPVVITPFRQNHLSSCYLSLHQSVAYDVSTREPRIDLLMLWKKAIEAHADGAEVVFAPAKDGADKRMWVRFPSIVSALDRTKSPIPEGLEPAEHVKDLLRRHLEKEKIEFSAIFTVGGKAAVADLVFTKD</sequence>
<organism evidence="1 2">
    <name type="scientific">Marasmius crinis-equi</name>
    <dbReference type="NCBI Taxonomy" id="585013"/>
    <lineage>
        <taxon>Eukaryota</taxon>
        <taxon>Fungi</taxon>
        <taxon>Dikarya</taxon>
        <taxon>Basidiomycota</taxon>
        <taxon>Agaricomycotina</taxon>
        <taxon>Agaricomycetes</taxon>
        <taxon>Agaricomycetidae</taxon>
        <taxon>Agaricales</taxon>
        <taxon>Marasmiineae</taxon>
        <taxon>Marasmiaceae</taxon>
        <taxon>Marasmius</taxon>
    </lineage>
</organism>
<dbReference type="EMBL" id="JBAHYK010005525">
    <property type="protein sequence ID" value="KAL0562487.1"/>
    <property type="molecule type" value="Genomic_DNA"/>
</dbReference>
<gene>
    <name evidence="1" type="ORF">V5O48_019600</name>
</gene>
<keyword evidence="2" id="KW-1185">Reference proteome</keyword>
<feature type="non-terminal residue" evidence="1">
    <location>
        <position position="1"/>
    </location>
</feature>
<name>A0ABR3EHY8_9AGAR</name>
<accession>A0ABR3EHY8</accession>
<evidence type="ECO:0000313" key="1">
    <source>
        <dbReference type="EMBL" id="KAL0562487.1"/>
    </source>
</evidence>
<evidence type="ECO:0000313" key="2">
    <source>
        <dbReference type="Proteomes" id="UP001465976"/>
    </source>
</evidence>
<reference evidence="1 2" key="1">
    <citation type="submission" date="2024-02" db="EMBL/GenBank/DDBJ databases">
        <title>A draft genome for the cacao thread blight pathogen Marasmius crinis-equi.</title>
        <authorList>
            <person name="Cohen S.P."/>
            <person name="Baruah I.K."/>
            <person name="Amoako-Attah I."/>
            <person name="Bukari Y."/>
            <person name="Meinhardt L.W."/>
            <person name="Bailey B.A."/>
        </authorList>
    </citation>
    <scope>NUCLEOTIDE SEQUENCE [LARGE SCALE GENOMIC DNA]</scope>
    <source>
        <strain evidence="1 2">GH-76</strain>
    </source>
</reference>
<feature type="non-terminal residue" evidence="1">
    <location>
        <position position="164"/>
    </location>
</feature>